<dbReference type="Proteomes" id="UP000006833">
    <property type="component" value="Chromosome"/>
</dbReference>
<dbReference type="AlphaFoldDB" id="A8LMB9"/>
<keyword evidence="3" id="KW-1185">Reference proteome</keyword>
<evidence type="ECO:0000259" key="1">
    <source>
        <dbReference type="Pfam" id="PF00881"/>
    </source>
</evidence>
<reference evidence="3" key="1">
    <citation type="journal article" date="2010" name="ISME J.">
        <title>The complete genome sequence of the algal symbiont Dinoroseobacter shibae: a hitchhiker's guide to life in the sea.</title>
        <authorList>
            <person name="Wagner-Dobler I."/>
            <person name="Ballhausen B."/>
            <person name="Berger M."/>
            <person name="Brinkhoff T."/>
            <person name="Buchholz I."/>
            <person name="Bunk B."/>
            <person name="Cypionka H."/>
            <person name="Daniel R."/>
            <person name="Drepper T."/>
            <person name="Gerdts G."/>
            <person name="Hahnke S."/>
            <person name="Han C."/>
            <person name="Jahn D."/>
            <person name="Kalhoefer D."/>
            <person name="Kiss H."/>
            <person name="Klenk H.P."/>
            <person name="Kyrpides N."/>
            <person name="Liebl W."/>
            <person name="Liesegang H."/>
            <person name="Meincke L."/>
            <person name="Pati A."/>
            <person name="Petersen J."/>
            <person name="Piekarski T."/>
            <person name="Pommerenke C."/>
            <person name="Pradella S."/>
            <person name="Pukall R."/>
            <person name="Rabus R."/>
            <person name="Stackebrandt E."/>
            <person name="Thole S."/>
            <person name="Thompson L."/>
            <person name="Tielen P."/>
            <person name="Tomasch J."/>
            <person name="von Jan M."/>
            <person name="Wanphrut N."/>
            <person name="Wichels A."/>
            <person name="Zech H."/>
            <person name="Simon M."/>
        </authorList>
    </citation>
    <scope>NUCLEOTIDE SEQUENCE [LARGE SCALE GENOMIC DNA]</scope>
    <source>
        <strain evidence="3">DSM 16493 / NCIMB 14021 / DFL 12</strain>
    </source>
</reference>
<dbReference type="Gene3D" id="3.40.109.10">
    <property type="entry name" value="NADH Oxidase"/>
    <property type="match status" value="1"/>
</dbReference>
<feature type="domain" description="Nitroreductase" evidence="1">
    <location>
        <begin position="17"/>
        <end position="182"/>
    </location>
</feature>
<evidence type="ECO:0000313" key="2">
    <source>
        <dbReference type="EMBL" id="ABV92096.1"/>
    </source>
</evidence>
<accession>A8LMB9</accession>
<dbReference type="NCBIfam" id="TIGR02476">
    <property type="entry name" value="BluB"/>
    <property type="match status" value="1"/>
</dbReference>
<dbReference type="OrthoDB" id="9773807at2"/>
<dbReference type="PANTHER" id="PTHR23026:SF123">
    <property type="entry name" value="NAD(P)H NITROREDUCTASE RV3131-RELATED"/>
    <property type="match status" value="1"/>
</dbReference>
<evidence type="ECO:0000313" key="3">
    <source>
        <dbReference type="Proteomes" id="UP000006833"/>
    </source>
</evidence>
<dbReference type="HOGENOM" id="CLU_070764_3_0_5"/>
<dbReference type="InterPro" id="IPR000415">
    <property type="entry name" value="Nitroreductase-like"/>
</dbReference>
<dbReference type="RefSeq" id="WP_012177026.1">
    <property type="nucleotide sequence ID" value="NC_009952.1"/>
</dbReference>
<dbReference type="Pfam" id="PF00881">
    <property type="entry name" value="Nitroreductase"/>
    <property type="match status" value="1"/>
</dbReference>
<proteinExistence type="predicted"/>
<dbReference type="EC" id="1.16.8.1" evidence="2"/>
<dbReference type="InterPro" id="IPR029479">
    <property type="entry name" value="Nitroreductase"/>
</dbReference>
<organism evidence="2 3">
    <name type="scientific">Dinoroseobacter shibae (strain DSM 16493 / NCIMB 14021 / DFL 12)</name>
    <dbReference type="NCBI Taxonomy" id="398580"/>
    <lineage>
        <taxon>Bacteria</taxon>
        <taxon>Pseudomonadati</taxon>
        <taxon>Pseudomonadota</taxon>
        <taxon>Alphaproteobacteria</taxon>
        <taxon>Rhodobacterales</taxon>
        <taxon>Roseobacteraceae</taxon>
        <taxon>Dinoroseobacter</taxon>
    </lineage>
</organism>
<gene>
    <name evidence="2" type="primary">bluB</name>
    <name evidence="2" type="ordered locus">Dshi_0347</name>
</gene>
<dbReference type="EMBL" id="CP000830">
    <property type="protein sequence ID" value="ABV92096.1"/>
    <property type="molecule type" value="Genomic_DNA"/>
</dbReference>
<dbReference type="SUPFAM" id="SSF55469">
    <property type="entry name" value="FMN-dependent nitroreductase-like"/>
    <property type="match status" value="1"/>
</dbReference>
<dbReference type="STRING" id="398580.Dshi_0347"/>
<keyword evidence="2" id="KW-0560">Oxidoreductase</keyword>
<dbReference type="PANTHER" id="PTHR23026">
    <property type="entry name" value="NADPH NITROREDUCTASE"/>
    <property type="match status" value="1"/>
</dbReference>
<dbReference type="KEGG" id="dsh:Dshi_0347"/>
<name>A8LMB9_DINSH</name>
<dbReference type="eggNOG" id="COG0778">
    <property type="taxonomic scope" value="Bacteria"/>
</dbReference>
<dbReference type="GO" id="GO:0016491">
    <property type="term" value="F:oxidoreductase activity"/>
    <property type="evidence" value="ECO:0007669"/>
    <property type="project" value="UniProtKB-KW"/>
</dbReference>
<dbReference type="InterPro" id="IPR012825">
    <property type="entry name" value="BluB"/>
</dbReference>
<sequence length="209" mass="22905">MRSFTPAFRAELTELMRWRRDVRRFRTDPVPDAVLARCLDSLRLAPSVGLSEPWRVLRIDSPAARAAAAANFAETNADALAGQPGDKAADYARLKLSGMDAAPIQLAIYCDTDPAKGSGLGAASMPQMRQYSVVSGVTMMWLTARAEGLGLGWVSILDPDRLARDLAVPATWDLIGYFCLGWPEDEADTPELKRLGWEARAEALELEVR</sequence>
<protein>
    <submittedName>
        <fullName evidence="2">Cob(II)yrinic acid a,c-diamide reductase</fullName>
        <ecNumber evidence="2">1.16.8.1</ecNumber>
    </submittedName>
</protein>
<dbReference type="InterPro" id="IPR050627">
    <property type="entry name" value="Nitroreductase/BluB"/>
</dbReference>